<protein>
    <submittedName>
        <fullName evidence="1">Uncharacterized protein</fullName>
    </submittedName>
</protein>
<proteinExistence type="predicted"/>
<comment type="caution">
    <text evidence="1">The sequence shown here is derived from an EMBL/GenBank/DDBJ whole genome shotgun (WGS) entry which is preliminary data.</text>
</comment>
<evidence type="ECO:0000313" key="1">
    <source>
        <dbReference type="EMBL" id="GBH07702.1"/>
    </source>
</evidence>
<dbReference type="AlphaFoldDB" id="A0A2V0QET4"/>
<evidence type="ECO:0000313" key="2">
    <source>
        <dbReference type="Proteomes" id="UP000247480"/>
    </source>
</evidence>
<organism evidence="1 2">
    <name type="scientific">Pseudomonas syringae pv. actinidiae</name>
    <dbReference type="NCBI Taxonomy" id="103796"/>
    <lineage>
        <taxon>Bacteria</taxon>
        <taxon>Pseudomonadati</taxon>
        <taxon>Pseudomonadota</taxon>
        <taxon>Gammaproteobacteria</taxon>
        <taxon>Pseudomonadales</taxon>
        <taxon>Pseudomonadaceae</taxon>
        <taxon>Pseudomonas</taxon>
        <taxon>Pseudomonas syringae</taxon>
    </lineage>
</organism>
<sequence>MTESVVPVSVNAKLANAKSYTASESASSTLTEANIYNTFLFE</sequence>
<gene>
    <name evidence="1" type="ORF">KPSA1_01062</name>
</gene>
<dbReference type="EMBL" id="BGJZ01000042">
    <property type="protein sequence ID" value="GBH07702.1"/>
    <property type="molecule type" value="Genomic_DNA"/>
</dbReference>
<dbReference type="Proteomes" id="UP000247480">
    <property type="component" value="Unassembled WGS sequence"/>
</dbReference>
<reference evidence="1 2" key="1">
    <citation type="submission" date="2018-04" db="EMBL/GenBank/DDBJ databases">
        <title>Draft genome sequence of Pseudomonas syringae pv. actinidiae biovar 1 strains isolated from kiwifruit in Kagawa prefecture.</title>
        <authorList>
            <person name="Tabuchi M."/>
            <person name="Saito M."/>
            <person name="Fujiwara S."/>
            <person name="Sasa N."/>
            <person name="Akimitsu K."/>
            <person name="Gomi K."/>
            <person name="Konishi-Sugita S."/>
            <person name="Hamano K."/>
            <person name="Kataoka I."/>
        </authorList>
    </citation>
    <scope>NUCLEOTIDE SEQUENCE [LARGE SCALE GENOMIC DNA]</scope>
    <source>
        <strain evidence="1 2">MAFF212206</strain>
    </source>
</reference>
<accession>A0A2V0QET4</accession>
<name>A0A2V0QET4_PSESF</name>